<protein>
    <submittedName>
        <fullName evidence="2">Uncharacterized protein</fullName>
    </submittedName>
</protein>
<proteinExistence type="predicted"/>
<accession>A0AAV4NXU8</accession>
<sequence>MSRKWKDLQEEGTGTTGGVIGTNQDVDVKERGNGLCNDVGVHCKMKFGDFFLFSCHATGMTCRKKELEPGTTGGVIGTNQDVDVKERGNGFCNDAWGTRESRSAIINARIINFSA</sequence>
<evidence type="ECO:0000256" key="1">
    <source>
        <dbReference type="SAM" id="MobiDB-lite"/>
    </source>
</evidence>
<evidence type="ECO:0000313" key="2">
    <source>
        <dbReference type="EMBL" id="GIX87882.1"/>
    </source>
</evidence>
<reference evidence="2 3" key="1">
    <citation type="submission" date="2021-06" db="EMBL/GenBank/DDBJ databases">
        <title>Caerostris extrusa draft genome.</title>
        <authorList>
            <person name="Kono N."/>
            <person name="Arakawa K."/>
        </authorList>
    </citation>
    <scope>NUCLEOTIDE SEQUENCE [LARGE SCALE GENOMIC DNA]</scope>
</reference>
<dbReference type="EMBL" id="BPLR01021274">
    <property type="protein sequence ID" value="GIX87882.1"/>
    <property type="molecule type" value="Genomic_DNA"/>
</dbReference>
<keyword evidence="3" id="KW-1185">Reference proteome</keyword>
<evidence type="ECO:0000313" key="3">
    <source>
        <dbReference type="Proteomes" id="UP001054945"/>
    </source>
</evidence>
<dbReference type="AlphaFoldDB" id="A0AAV4NXU8"/>
<feature type="region of interest" description="Disordered" evidence="1">
    <location>
        <begin position="1"/>
        <end position="24"/>
    </location>
</feature>
<name>A0AAV4NXU8_CAEEX</name>
<organism evidence="2 3">
    <name type="scientific">Caerostris extrusa</name>
    <name type="common">Bark spider</name>
    <name type="synonym">Caerostris bankana</name>
    <dbReference type="NCBI Taxonomy" id="172846"/>
    <lineage>
        <taxon>Eukaryota</taxon>
        <taxon>Metazoa</taxon>
        <taxon>Ecdysozoa</taxon>
        <taxon>Arthropoda</taxon>
        <taxon>Chelicerata</taxon>
        <taxon>Arachnida</taxon>
        <taxon>Araneae</taxon>
        <taxon>Araneomorphae</taxon>
        <taxon>Entelegynae</taxon>
        <taxon>Araneoidea</taxon>
        <taxon>Araneidae</taxon>
        <taxon>Caerostris</taxon>
    </lineage>
</organism>
<dbReference type="Proteomes" id="UP001054945">
    <property type="component" value="Unassembled WGS sequence"/>
</dbReference>
<comment type="caution">
    <text evidence="2">The sequence shown here is derived from an EMBL/GenBank/DDBJ whole genome shotgun (WGS) entry which is preliminary data.</text>
</comment>
<gene>
    <name evidence="2" type="ORF">CEXT_477731</name>
</gene>